<gene>
    <name evidence="5" type="primary">LOC106160951</name>
</gene>
<protein>
    <submittedName>
        <fullName evidence="5">Uncharacterized protein LOC106160951</fullName>
    </submittedName>
</protein>
<dbReference type="KEGG" id="lak:106160951"/>
<feature type="compositionally biased region" description="Polar residues" evidence="1">
    <location>
        <begin position="137"/>
        <end position="151"/>
    </location>
</feature>
<organism evidence="4 5">
    <name type="scientific">Lingula anatina</name>
    <name type="common">Brachiopod</name>
    <name type="synonym">Lingula unguis</name>
    <dbReference type="NCBI Taxonomy" id="7574"/>
    <lineage>
        <taxon>Eukaryota</taxon>
        <taxon>Metazoa</taxon>
        <taxon>Spiralia</taxon>
        <taxon>Lophotrochozoa</taxon>
        <taxon>Brachiopoda</taxon>
        <taxon>Linguliformea</taxon>
        <taxon>Lingulata</taxon>
        <taxon>Lingulida</taxon>
        <taxon>Linguloidea</taxon>
        <taxon>Lingulidae</taxon>
        <taxon>Lingula</taxon>
    </lineage>
</organism>
<keyword evidence="2" id="KW-0472">Membrane</keyword>
<dbReference type="InParanoid" id="A0A1S3I773"/>
<feature type="chain" id="PRO_5012255593" evidence="3">
    <location>
        <begin position="16"/>
        <end position="177"/>
    </location>
</feature>
<evidence type="ECO:0000256" key="2">
    <source>
        <dbReference type="SAM" id="Phobius"/>
    </source>
</evidence>
<evidence type="ECO:0000313" key="4">
    <source>
        <dbReference type="Proteomes" id="UP000085678"/>
    </source>
</evidence>
<evidence type="ECO:0000256" key="1">
    <source>
        <dbReference type="SAM" id="MobiDB-lite"/>
    </source>
</evidence>
<feature type="signal peptide" evidence="3">
    <location>
        <begin position="1"/>
        <end position="15"/>
    </location>
</feature>
<sequence length="177" mass="19091">MRLVLFFFRVPVTQVVPPTTKPVTSSVPLPTNSSDVTDHTEIAAASTPKEKTNYSVVIGVLVAVVGVVAIIAVMIVIWKRSGNTCHVTMCNCVKGNIQNSHQYDPVSRSSSGNYQNGHTSGLDREMSLMANSDPENESSLTVVNENGQNDHVNGLPREEQLQNGAVEREGGQMQGID</sequence>
<evidence type="ECO:0000313" key="5">
    <source>
        <dbReference type="RefSeq" id="XP_013393219.1"/>
    </source>
</evidence>
<feature type="compositionally biased region" description="Basic and acidic residues" evidence="1">
    <location>
        <begin position="156"/>
        <end position="170"/>
    </location>
</feature>
<feature type="region of interest" description="Disordered" evidence="1">
    <location>
        <begin position="131"/>
        <end position="177"/>
    </location>
</feature>
<keyword evidence="3" id="KW-0732">Signal</keyword>
<reference evidence="5" key="1">
    <citation type="submission" date="2025-08" db="UniProtKB">
        <authorList>
            <consortium name="RefSeq"/>
        </authorList>
    </citation>
    <scope>IDENTIFICATION</scope>
    <source>
        <tissue evidence="5">Gonads</tissue>
    </source>
</reference>
<feature type="transmembrane region" description="Helical" evidence="2">
    <location>
        <begin position="56"/>
        <end position="78"/>
    </location>
</feature>
<dbReference type="Proteomes" id="UP000085678">
    <property type="component" value="Unplaced"/>
</dbReference>
<keyword evidence="2" id="KW-0812">Transmembrane</keyword>
<dbReference type="RefSeq" id="XP_013393219.1">
    <property type="nucleotide sequence ID" value="XM_013537765.2"/>
</dbReference>
<keyword evidence="4" id="KW-1185">Reference proteome</keyword>
<dbReference type="AlphaFoldDB" id="A0A1S3I773"/>
<name>A0A1S3I773_LINAN</name>
<proteinExistence type="predicted"/>
<dbReference type="GeneID" id="106160951"/>
<accession>A0A1S3I773</accession>
<keyword evidence="2" id="KW-1133">Transmembrane helix</keyword>
<evidence type="ECO:0000256" key="3">
    <source>
        <dbReference type="SAM" id="SignalP"/>
    </source>
</evidence>